<dbReference type="Pfam" id="PF13649">
    <property type="entry name" value="Methyltransf_25"/>
    <property type="match status" value="1"/>
</dbReference>
<gene>
    <name evidence="2" type="ORF">CMC5_001120</name>
</gene>
<dbReference type="KEGG" id="ccro:CMC5_001120"/>
<name>A0A0K1E543_CHOCO</name>
<keyword evidence="3" id="KW-1185">Reference proteome</keyword>
<dbReference type="EMBL" id="CP012159">
    <property type="protein sequence ID" value="AKT36000.1"/>
    <property type="molecule type" value="Genomic_DNA"/>
</dbReference>
<dbReference type="AlphaFoldDB" id="A0A0K1E543"/>
<evidence type="ECO:0000313" key="2">
    <source>
        <dbReference type="EMBL" id="AKT36000.1"/>
    </source>
</evidence>
<dbReference type="OrthoDB" id="5499187at2"/>
<dbReference type="SUPFAM" id="SSF53335">
    <property type="entry name" value="S-adenosyl-L-methionine-dependent methyltransferases"/>
    <property type="match status" value="1"/>
</dbReference>
<protein>
    <recommendedName>
        <fullName evidence="1">Methyltransferase domain-containing protein</fullName>
    </recommendedName>
</protein>
<feature type="domain" description="Methyltransferase" evidence="1">
    <location>
        <begin position="42"/>
        <end position="138"/>
    </location>
</feature>
<accession>A0A0K1E543</accession>
<organism evidence="2 3">
    <name type="scientific">Chondromyces crocatus</name>
    <dbReference type="NCBI Taxonomy" id="52"/>
    <lineage>
        <taxon>Bacteria</taxon>
        <taxon>Pseudomonadati</taxon>
        <taxon>Myxococcota</taxon>
        <taxon>Polyangia</taxon>
        <taxon>Polyangiales</taxon>
        <taxon>Polyangiaceae</taxon>
        <taxon>Chondromyces</taxon>
    </lineage>
</organism>
<dbReference type="InterPro" id="IPR029063">
    <property type="entry name" value="SAM-dependent_MTases_sf"/>
</dbReference>
<dbReference type="RefSeq" id="WP_050428576.1">
    <property type="nucleotide sequence ID" value="NZ_CP012159.1"/>
</dbReference>
<evidence type="ECO:0000313" key="3">
    <source>
        <dbReference type="Proteomes" id="UP000067626"/>
    </source>
</evidence>
<proteinExistence type="predicted"/>
<dbReference type="STRING" id="52.CMC5_001120"/>
<reference evidence="2 3" key="1">
    <citation type="submission" date="2015-07" db="EMBL/GenBank/DDBJ databases">
        <title>Genome analysis of myxobacterium Chondromyces crocatus Cm c5 reveals a high potential for natural compound synthesis and the genetic basis for the loss of fruiting body formation.</title>
        <authorList>
            <person name="Zaburannyi N."/>
            <person name="Bunk B."/>
            <person name="Maier J."/>
            <person name="Overmann J."/>
            <person name="Mueller R."/>
        </authorList>
    </citation>
    <scope>NUCLEOTIDE SEQUENCE [LARGE SCALE GENOMIC DNA]</scope>
    <source>
        <strain evidence="2 3">Cm c5</strain>
    </source>
</reference>
<dbReference type="Proteomes" id="UP000067626">
    <property type="component" value="Chromosome"/>
</dbReference>
<evidence type="ECO:0000259" key="1">
    <source>
        <dbReference type="Pfam" id="PF13649"/>
    </source>
</evidence>
<dbReference type="Gene3D" id="3.40.50.150">
    <property type="entry name" value="Vaccinia Virus protein VP39"/>
    <property type="match status" value="1"/>
</dbReference>
<sequence length="274" mass="28822">MFGPLLSAADAVALDSAVIPRYLSHFSSLLLEMMLPYEAAKVANLGCRTGHIDSQVLEKLQNATVVGIDASPAAIEAARARGPASAGAPPSYMLHDGGLPLPLSPGGFTHALSVHPLCPAGERQALLSELRRLLVPGGQVLLALPLRGSFPELSDMGRECALKQDLSSLSTAIDAASAARPTPESMTQEFEALGLIDVEVDVRLIAVSFGSGREFLDDPVARLAVLPELSAQIDVDAAVSEKLLRYIHEAVSKYWSEGAFELTVNVGCASGRCP</sequence>
<dbReference type="CDD" id="cd02440">
    <property type="entry name" value="AdoMet_MTases"/>
    <property type="match status" value="1"/>
</dbReference>
<dbReference type="InterPro" id="IPR041698">
    <property type="entry name" value="Methyltransf_25"/>
</dbReference>